<dbReference type="InterPro" id="IPR054470">
    <property type="entry name" value="FIMAH_dom"/>
</dbReference>
<dbReference type="InterPro" id="IPR050789">
    <property type="entry name" value="Diverse_Enzym_Activities"/>
</dbReference>
<dbReference type="Pfam" id="PF00144">
    <property type="entry name" value="Beta-lactamase"/>
    <property type="match status" value="1"/>
</dbReference>
<dbReference type="InterPro" id="IPR001466">
    <property type="entry name" value="Beta-lactam-related"/>
</dbReference>
<dbReference type="OrthoDB" id="9770183at2"/>
<accession>A0A417YHL1</accession>
<evidence type="ECO:0000259" key="3">
    <source>
        <dbReference type="Pfam" id="PF22888"/>
    </source>
</evidence>
<sequence length="494" mass="55612">MKKRLLTVTTIIMTIILLFPHAGGISNASIAESIVVEADRVQMLQQPLDDLDDEIEEALADRVMPGAVVLIARDGEIVKHQAYGYAARYTDDQFTEMDEPVSMQEDTIFDVASISKLFTATAIMQLWDQGAFELDDPVYWYIPEFAAQGKEDVTIRHLLTHTSGFRPSTTEPIHEMEGTREELLDFVLNEPLQSPPGTAYVYSDVDYITLGVLIERVSGERQDDFVREFITEPLNMSDTMYDPSADLQHRIAATEYQPWTNRGIVWGSVHDEKAWALDGVAGHAGVFSSASDLAVFAEMMLNKGNYEGTQILTEEAFEQINTNWNEAFPGQDQGIGWELNQEWYMDDLAEFNTMGHTGYTGTSIVVSPNKESVTILLTNRVHPTRNTVSTNTIRRKAAEKTADSIHAWNAAGMRMMVERLDTRGAFELGSDAHALQLHLTAIEQYENKGDQAKVVKHLEGFQQLVDYLFIQEGIDDATHDDLQRTADYLIEKWQ</sequence>
<proteinExistence type="predicted"/>
<name>A0A417YHL1_9BACI</name>
<dbReference type="SUPFAM" id="SSF56601">
    <property type="entry name" value="beta-lactamase/transpeptidase-like"/>
    <property type="match status" value="1"/>
</dbReference>
<feature type="domain" description="Beta-lactamase-related" evidence="2">
    <location>
        <begin position="51"/>
        <end position="398"/>
    </location>
</feature>
<dbReference type="AlphaFoldDB" id="A0A417YHL1"/>
<dbReference type="Gene3D" id="3.40.710.10">
    <property type="entry name" value="DD-peptidase/beta-lactamase superfamily"/>
    <property type="match status" value="1"/>
</dbReference>
<dbReference type="PANTHER" id="PTHR43283:SF11">
    <property type="entry name" value="BETA-LACTAMASE-RELATED DOMAIN-CONTAINING PROTEIN"/>
    <property type="match status" value="1"/>
</dbReference>
<dbReference type="InterPro" id="IPR012338">
    <property type="entry name" value="Beta-lactam/transpept-like"/>
</dbReference>
<dbReference type="Proteomes" id="UP000285456">
    <property type="component" value="Unassembled WGS sequence"/>
</dbReference>
<evidence type="ECO:0000256" key="1">
    <source>
        <dbReference type="ARBA" id="ARBA00022801"/>
    </source>
</evidence>
<dbReference type="Pfam" id="PF22888">
    <property type="entry name" value="FIMAH"/>
    <property type="match status" value="1"/>
</dbReference>
<protein>
    <submittedName>
        <fullName evidence="4">Class A beta-lactamase-related serine hydrolase</fullName>
    </submittedName>
</protein>
<dbReference type="GO" id="GO:0016787">
    <property type="term" value="F:hydrolase activity"/>
    <property type="evidence" value="ECO:0007669"/>
    <property type="project" value="UniProtKB-KW"/>
</dbReference>
<dbReference type="EMBL" id="QWEH01000006">
    <property type="protein sequence ID" value="RHW32280.1"/>
    <property type="molecule type" value="Genomic_DNA"/>
</dbReference>
<reference evidence="4 5" key="1">
    <citation type="journal article" date="2007" name="Int. J. Syst. Evol. Microbiol.">
        <title>Oceanobacillus profundus sp. nov., isolated from a deep-sea sediment core.</title>
        <authorList>
            <person name="Kim Y.G."/>
            <person name="Choi D.H."/>
            <person name="Hyun S."/>
            <person name="Cho B.C."/>
        </authorList>
    </citation>
    <scope>NUCLEOTIDE SEQUENCE [LARGE SCALE GENOMIC DNA]</scope>
    <source>
        <strain evidence="4 5">DSM 18246</strain>
    </source>
</reference>
<gene>
    <name evidence="4" type="ORF">D1B32_10985</name>
</gene>
<keyword evidence="1 4" id="KW-0378">Hydrolase</keyword>
<evidence type="ECO:0000259" key="2">
    <source>
        <dbReference type="Pfam" id="PF00144"/>
    </source>
</evidence>
<dbReference type="PANTHER" id="PTHR43283">
    <property type="entry name" value="BETA-LACTAMASE-RELATED"/>
    <property type="match status" value="1"/>
</dbReference>
<evidence type="ECO:0000313" key="4">
    <source>
        <dbReference type="EMBL" id="RHW32280.1"/>
    </source>
</evidence>
<evidence type="ECO:0000313" key="5">
    <source>
        <dbReference type="Proteomes" id="UP000285456"/>
    </source>
</evidence>
<keyword evidence="5" id="KW-1185">Reference proteome</keyword>
<comment type="caution">
    <text evidence="4">The sequence shown here is derived from an EMBL/GenBank/DDBJ whole genome shotgun (WGS) entry which is preliminary data.</text>
</comment>
<dbReference type="RefSeq" id="WP_118889325.1">
    <property type="nucleotide sequence ID" value="NZ_PHUT01000006.1"/>
</dbReference>
<feature type="domain" description="FIMAH" evidence="3">
    <location>
        <begin position="411"/>
        <end position="491"/>
    </location>
</feature>
<organism evidence="4 5">
    <name type="scientific">Oceanobacillus profundus</name>
    <dbReference type="NCBI Taxonomy" id="372463"/>
    <lineage>
        <taxon>Bacteria</taxon>
        <taxon>Bacillati</taxon>
        <taxon>Bacillota</taxon>
        <taxon>Bacilli</taxon>
        <taxon>Bacillales</taxon>
        <taxon>Bacillaceae</taxon>
        <taxon>Oceanobacillus</taxon>
    </lineage>
</organism>